<accession>A0A2U9SZY8</accession>
<evidence type="ECO:0000313" key="2">
    <source>
        <dbReference type="EMBL" id="AWV05733.1"/>
    </source>
</evidence>
<dbReference type="OrthoDB" id="5964849at2"/>
<dbReference type="InterPro" id="IPR011990">
    <property type="entry name" value="TPR-like_helical_dom_sf"/>
</dbReference>
<dbReference type="Pfam" id="PF14559">
    <property type="entry name" value="TPR_19"/>
    <property type="match status" value="1"/>
</dbReference>
<reference evidence="2 3" key="1">
    <citation type="submission" date="2018-05" db="EMBL/GenBank/DDBJ databases">
        <title>The complete genome of Lysobacter maris HZ9B, a marine bacterium antagonistic against terrestrial plant pathogens.</title>
        <authorList>
            <person name="Zhang X.-Q."/>
        </authorList>
    </citation>
    <scope>NUCLEOTIDE SEQUENCE [LARGE SCALE GENOMIC DNA]</scope>
    <source>
        <strain evidence="2 3">HZ9B</strain>
    </source>
</reference>
<dbReference type="EMBL" id="CP029843">
    <property type="protein sequence ID" value="AWV05733.1"/>
    <property type="molecule type" value="Genomic_DNA"/>
</dbReference>
<organism evidence="2 3">
    <name type="scientific">Marilutibacter maris</name>
    <dbReference type="NCBI Taxonomy" id="1605891"/>
    <lineage>
        <taxon>Bacteria</taxon>
        <taxon>Pseudomonadati</taxon>
        <taxon>Pseudomonadota</taxon>
        <taxon>Gammaproteobacteria</taxon>
        <taxon>Lysobacterales</taxon>
        <taxon>Lysobacteraceae</taxon>
        <taxon>Marilutibacter</taxon>
    </lineage>
</organism>
<dbReference type="Gene3D" id="1.25.40.10">
    <property type="entry name" value="Tetratricopeptide repeat domain"/>
    <property type="match status" value="3"/>
</dbReference>
<keyword evidence="3" id="KW-1185">Reference proteome</keyword>
<dbReference type="SUPFAM" id="SSF48452">
    <property type="entry name" value="TPR-like"/>
    <property type="match status" value="1"/>
</dbReference>
<dbReference type="RefSeq" id="WP_111264906.1">
    <property type="nucleotide sequence ID" value="NZ_CP029843.1"/>
</dbReference>
<dbReference type="AlphaFoldDB" id="A0A2U9SZY8"/>
<name>A0A2U9SZY8_9GAMM</name>
<dbReference type="SMART" id="SM00028">
    <property type="entry name" value="TPR"/>
    <property type="match status" value="3"/>
</dbReference>
<dbReference type="Pfam" id="PF13432">
    <property type="entry name" value="TPR_16"/>
    <property type="match status" value="1"/>
</dbReference>
<protein>
    <submittedName>
        <fullName evidence="2">Uncharacterized protein</fullName>
    </submittedName>
</protein>
<feature type="region of interest" description="Disordered" evidence="1">
    <location>
        <begin position="33"/>
        <end position="83"/>
    </location>
</feature>
<dbReference type="SUPFAM" id="SSF81901">
    <property type="entry name" value="HCP-like"/>
    <property type="match status" value="1"/>
</dbReference>
<sequence>MNATTPRHLNLLAAAIGAVLVFGGVSQVNAQSAQQRAEERRERQAQRGGQAESSVDYPDATREEPRTKASSRMSSKLQKMMDRYDDDEGAEAIAIAEEIMANEKANAYDKSFAAQIAAQSAYDSDDTAKAMDYLGKTLEFNGLDNNGHYGAMLMLGQLQMQEEQYDQALATIDRFFAETKSTKPDHLVIKGNALYRMERYPEAATVLKQALDAADEPRNDWQQLLMATYFETGQTAEAAALAEAIAARNPGDKRAQLNLAATYQQADNFAKAAEVLEKLRAAGQLSEDREYRQLYATYLNMDGKERDAANVIKEGLDKGILQNDFQNNLALAQSYYFSEQIGPAIEAYRKAAPLDDDGETYLNLAKVLWQEDRIAEAKEAARQALAKGVKRPEEAKQITSLPGG</sequence>
<proteinExistence type="predicted"/>
<dbReference type="InterPro" id="IPR019734">
    <property type="entry name" value="TPR_rpt"/>
</dbReference>
<evidence type="ECO:0000256" key="1">
    <source>
        <dbReference type="SAM" id="MobiDB-lite"/>
    </source>
</evidence>
<evidence type="ECO:0000313" key="3">
    <source>
        <dbReference type="Proteomes" id="UP000249447"/>
    </source>
</evidence>
<gene>
    <name evidence="2" type="ORF">C9I47_0007</name>
</gene>
<feature type="compositionally biased region" description="Basic and acidic residues" evidence="1">
    <location>
        <begin position="36"/>
        <end position="45"/>
    </location>
</feature>
<dbReference type="Pfam" id="PF13181">
    <property type="entry name" value="TPR_8"/>
    <property type="match status" value="1"/>
</dbReference>
<feature type="compositionally biased region" description="Polar residues" evidence="1">
    <location>
        <begin position="68"/>
        <end position="77"/>
    </location>
</feature>
<dbReference type="Proteomes" id="UP000249447">
    <property type="component" value="Chromosome"/>
</dbReference>
<dbReference type="KEGG" id="lmb:C9I47_0007"/>